<dbReference type="Proteomes" id="UP000215914">
    <property type="component" value="Unassembled WGS sequence"/>
</dbReference>
<reference evidence="2" key="1">
    <citation type="journal article" date="2017" name="Nature">
        <title>The sunflower genome provides insights into oil metabolism, flowering and Asterid evolution.</title>
        <authorList>
            <person name="Badouin H."/>
            <person name="Gouzy J."/>
            <person name="Grassa C.J."/>
            <person name="Murat F."/>
            <person name="Staton S.E."/>
            <person name="Cottret L."/>
            <person name="Lelandais-Briere C."/>
            <person name="Owens G.L."/>
            <person name="Carrere S."/>
            <person name="Mayjonade B."/>
            <person name="Legrand L."/>
            <person name="Gill N."/>
            <person name="Kane N.C."/>
            <person name="Bowers J.E."/>
            <person name="Hubner S."/>
            <person name="Bellec A."/>
            <person name="Berard A."/>
            <person name="Berges H."/>
            <person name="Blanchet N."/>
            <person name="Boniface M.C."/>
            <person name="Brunel D."/>
            <person name="Catrice O."/>
            <person name="Chaidir N."/>
            <person name="Claudel C."/>
            <person name="Donnadieu C."/>
            <person name="Faraut T."/>
            <person name="Fievet G."/>
            <person name="Helmstetter N."/>
            <person name="King M."/>
            <person name="Knapp S.J."/>
            <person name="Lai Z."/>
            <person name="Le Paslier M.C."/>
            <person name="Lippi Y."/>
            <person name="Lorenzon L."/>
            <person name="Mandel J.R."/>
            <person name="Marage G."/>
            <person name="Marchand G."/>
            <person name="Marquand E."/>
            <person name="Bret-Mestries E."/>
            <person name="Morien E."/>
            <person name="Nambeesan S."/>
            <person name="Nguyen T."/>
            <person name="Pegot-Espagnet P."/>
            <person name="Pouilly N."/>
            <person name="Raftis F."/>
            <person name="Sallet E."/>
            <person name="Schiex T."/>
            <person name="Thomas J."/>
            <person name="Vandecasteele C."/>
            <person name="Vares D."/>
            <person name="Vear F."/>
            <person name="Vautrin S."/>
            <person name="Crespi M."/>
            <person name="Mangin B."/>
            <person name="Burke J.M."/>
            <person name="Salse J."/>
            <person name="Munos S."/>
            <person name="Vincourt P."/>
            <person name="Rieseberg L.H."/>
            <person name="Langlade N.B."/>
        </authorList>
    </citation>
    <scope>NUCLEOTIDE SEQUENCE</scope>
    <source>
        <tissue evidence="2">Leaves</tissue>
    </source>
</reference>
<evidence type="ECO:0000313" key="3">
    <source>
        <dbReference type="Proteomes" id="UP000215914"/>
    </source>
</evidence>
<accession>A0A9K3HBN0</accession>
<protein>
    <submittedName>
        <fullName evidence="2">Uncharacterized protein</fullName>
    </submittedName>
</protein>
<organism evidence="2 3">
    <name type="scientific">Helianthus annuus</name>
    <name type="common">Common sunflower</name>
    <dbReference type="NCBI Taxonomy" id="4232"/>
    <lineage>
        <taxon>Eukaryota</taxon>
        <taxon>Viridiplantae</taxon>
        <taxon>Streptophyta</taxon>
        <taxon>Embryophyta</taxon>
        <taxon>Tracheophyta</taxon>
        <taxon>Spermatophyta</taxon>
        <taxon>Magnoliopsida</taxon>
        <taxon>eudicotyledons</taxon>
        <taxon>Gunneridae</taxon>
        <taxon>Pentapetalae</taxon>
        <taxon>asterids</taxon>
        <taxon>campanulids</taxon>
        <taxon>Asterales</taxon>
        <taxon>Asteraceae</taxon>
        <taxon>Asteroideae</taxon>
        <taxon>Heliantheae alliance</taxon>
        <taxon>Heliantheae</taxon>
        <taxon>Helianthus</taxon>
    </lineage>
</organism>
<feature type="region of interest" description="Disordered" evidence="1">
    <location>
        <begin position="43"/>
        <end position="62"/>
    </location>
</feature>
<comment type="caution">
    <text evidence="2">The sequence shown here is derived from an EMBL/GenBank/DDBJ whole genome shotgun (WGS) entry which is preliminary data.</text>
</comment>
<dbReference type="AlphaFoldDB" id="A0A9K3HBN0"/>
<reference evidence="2" key="2">
    <citation type="submission" date="2020-06" db="EMBL/GenBank/DDBJ databases">
        <title>Helianthus annuus Genome sequencing and assembly Release 2.</title>
        <authorList>
            <person name="Gouzy J."/>
            <person name="Langlade N."/>
            <person name="Munos S."/>
        </authorList>
    </citation>
    <scope>NUCLEOTIDE SEQUENCE</scope>
    <source>
        <tissue evidence="2">Leaves</tissue>
    </source>
</reference>
<sequence>MTEASSSLARTIFSGHRNNSVRAHSMVLLVAHLFRCLHSLITRPESPSSSRRDLVPPPSPAAPHALSPTRLLYLSLFQHLGPFSLSALANQTALATGINPIYSDDHPTPSTLTLM</sequence>
<dbReference type="Gramene" id="mRNA:HanXRQr2_Chr13g0585041">
    <property type="protein sequence ID" value="mRNA:HanXRQr2_Chr13g0585041"/>
    <property type="gene ID" value="HanXRQr2_Chr13g0585041"/>
</dbReference>
<evidence type="ECO:0000313" key="2">
    <source>
        <dbReference type="EMBL" id="KAF5773113.1"/>
    </source>
</evidence>
<gene>
    <name evidence="2" type="ORF">HanXRQr2_Chr13g0585041</name>
</gene>
<evidence type="ECO:0000256" key="1">
    <source>
        <dbReference type="SAM" id="MobiDB-lite"/>
    </source>
</evidence>
<dbReference type="EMBL" id="MNCJ02000328">
    <property type="protein sequence ID" value="KAF5773113.1"/>
    <property type="molecule type" value="Genomic_DNA"/>
</dbReference>
<keyword evidence="3" id="KW-1185">Reference proteome</keyword>
<name>A0A9K3HBN0_HELAN</name>
<proteinExistence type="predicted"/>